<keyword evidence="9" id="KW-0675">Receptor</keyword>
<keyword evidence="5 12" id="KW-1133">Transmembrane helix</keyword>
<feature type="transmembrane region" description="Helical" evidence="12">
    <location>
        <begin position="177"/>
        <end position="202"/>
    </location>
</feature>
<keyword evidence="6" id="KW-0297">G-protein coupled receptor</keyword>
<protein>
    <recommendedName>
        <fullName evidence="13">G-protein coupled receptors family 1 profile domain-containing protein</fullName>
    </recommendedName>
</protein>
<evidence type="ECO:0000256" key="7">
    <source>
        <dbReference type="ARBA" id="ARBA00023136"/>
    </source>
</evidence>
<evidence type="ECO:0000259" key="13">
    <source>
        <dbReference type="PROSITE" id="PS50262"/>
    </source>
</evidence>
<dbReference type="STRING" id="195883.A0A482WRF8"/>
<dbReference type="GO" id="GO:0030425">
    <property type="term" value="C:dendrite"/>
    <property type="evidence" value="ECO:0007669"/>
    <property type="project" value="TreeGrafter"/>
</dbReference>
<feature type="transmembrane region" description="Helical" evidence="12">
    <location>
        <begin position="300"/>
        <end position="327"/>
    </location>
</feature>
<keyword evidence="15" id="KW-1185">Reference proteome</keyword>
<feature type="transmembrane region" description="Helical" evidence="12">
    <location>
        <begin position="141"/>
        <end position="165"/>
    </location>
</feature>
<gene>
    <name evidence="14" type="ORF">LSTR_LSTR010504</name>
</gene>
<name>A0A482WRF8_LAOST</name>
<evidence type="ECO:0000256" key="9">
    <source>
        <dbReference type="ARBA" id="ARBA00023170"/>
    </source>
</evidence>
<evidence type="ECO:0000256" key="5">
    <source>
        <dbReference type="ARBA" id="ARBA00022989"/>
    </source>
</evidence>
<dbReference type="GO" id="GO:0030594">
    <property type="term" value="F:neurotransmitter receptor activity"/>
    <property type="evidence" value="ECO:0007669"/>
    <property type="project" value="TreeGrafter"/>
</dbReference>
<dbReference type="FunFam" id="1.20.1070.10:FF:000523">
    <property type="entry name" value="5-hydroxytryptamine receptor 2B"/>
    <property type="match status" value="1"/>
</dbReference>
<dbReference type="SUPFAM" id="SSF81321">
    <property type="entry name" value="Family A G protein-coupled receptor-like"/>
    <property type="match status" value="1"/>
</dbReference>
<keyword evidence="3" id="KW-1003">Cell membrane</keyword>
<feature type="transmembrane region" description="Helical" evidence="12">
    <location>
        <begin position="523"/>
        <end position="545"/>
    </location>
</feature>
<feature type="compositionally biased region" description="Polar residues" evidence="11">
    <location>
        <begin position="386"/>
        <end position="408"/>
    </location>
</feature>
<feature type="compositionally biased region" description="Polar residues" evidence="11">
    <location>
        <begin position="653"/>
        <end position="664"/>
    </location>
</feature>
<sequence>MNSSELALANNTQKTILCRLIDGMTAFNCTFPSIYNEITNYFGNCSAFDEENYRFFEGKMCWTSLKTSSVENGSFSAVVPQGSSLADVLLGINGVLLDLQVVSEECANSTTPQLNTSGYDWLRCSLSPDSLDQSEAITYDWTFLFVIVFIVAGGVGNILVCLAIYLDRTLHNVTNYFLLSLAVADLLVSLFVMPLGAIPGFLGFWPLGELWCNVYVTCDVLACSSSIMHMCCISLGRYFGIRNPLKTRHTYSTKRVVGIKVTVVWLLSMLVSSYITLLGIEDSTNIMPEPRKCAIHNKGFLVFGSLIAFYIPMAIMVLSFALTVSLLKQKAKFVAEHYKGGDEAFRRLGGVRSKHDRVGLHRTSGRYTGAYHQQHHHLLQQHNQQTMTSSPYGQGHSRTFQGHNSKVTTPDLDQDQLDRTSSSCWRCFDRGKKNYLGEGGGGGESENNLSQRERMWSSMEMSDQGTQTPENIDRETRNFRIRSLRLQLNVSPSTINLSFLNNRTKRQNMAANAVATEQKASKVLGLVFSTFVLCWTPFFSLNILFAACPDCHVPEHIITFCLWLGYVSSTINPIIYTVFNKTFRAAFIRLLKCDCQRLAQPPRYLSVNENRSSALLPTPSSAMAMSASASAAALPLSLSMQSMMTPPTPPSNYMLSQQASSRTPDSYVIDEEEADENGSC</sequence>
<dbReference type="FunCoup" id="A0A482WRF8">
    <property type="interactions" value="112"/>
</dbReference>
<evidence type="ECO:0000256" key="2">
    <source>
        <dbReference type="ARBA" id="ARBA00010663"/>
    </source>
</evidence>
<evidence type="ECO:0000256" key="6">
    <source>
        <dbReference type="ARBA" id="ARBA00023040"/>
    </source>
</evidence>
<proteinExistence type="inferred from homology"/>
<evidence type="ECO:0000256" key="12">
    <source>
        <dbReference type="SAM" id="Phobius"/>
    </source>
</evidence>
<feature type="region of interest" description="Disordered" evidence="11">
    <location>
        <begin position="385"/>
        <end position="415"/>
    </location>
</feature>
<feature type="transmembrane region" description="Helical" evidence="12">
    <location>
        <begin position="257"/>
        <end position="280"/>
    </location>
</feature>
<evidence type="ECO:0000256" key="1">
    <source>
        <dbReference type="ARBA" id="ARBA00004651"/>
    </source>
</evidence>
<comment type="caution">
    <text evidence="14">The sequence shown here is derived from an EMBL/GenBank/DDBJ whole genome shotgun (WGS) entry which is preliminary data.</text>
</comment>
<keyword evidence="10" id="KW-0807">Transducer</keyword>
<comment type="subcellular location">
    <subcellularLocation>
        <location evidence="1">Cell membrane</location>
        <topology evidence="1">Multi-pass membrane protein</topology>
    </subcellularLocation>
</comment>
<dbReference type="PANTHER" id="PTHR24247">
    <property type="entry name" value="5-HYDROXYTRYPTAMINE RECEPTOR"/>
    <property type="match status" value="1"/>
</dbReference>
<dbReference type="PROSITE" id="PS50262">
    <property type="entry name" value="G_PROTEIN_RECEP_F1_2"/>
    <property type="match status" value="1"/>
</dbReference>
<dbReference type="GO" id="GO:0007187">
    <property type="term" value="P:G protein-coupled receptor signaling pathway, coupled to cyclic nucleotide second messenger"/>
    <property type="evidence" value="ECO:0007669"/>
    <property type="project" value="TreeGrafter"/>
</dbReference>
<dbReference type="InterPro" id="IPR017452">
    <property type="entry name" value="GPCR_Rhodpsn_7TM"/>
</dbReference>
<dbReference type="GO" id="GO:0005886">
    <property type="term" value="C:plasma membrane"/>
    <property type="evidence" value="ECO:0007669"/>
    <property type="project" value="UniProtKB-SubCell"/>
</dbReference>
<dbReference type="PRINTS" id="PR00237">
    <property type="entry name" value="GPCRRHODOPSN"/>
</dbReference>
<feature type="compositionally biased region" description="Acidic residues" evidence="11">
    <location>
        <begin position="668"/>
        <end position="680"/>
    </location>
</feature>
<dbReference type="GO" id="GO:0045202">
    <property type="term" value="C:synapse"/>
    <property type="evidence" value="ECO:0007669"/>
    <property type="project" value="GOC"/>
</dbReference>
<dbReference type="GO" id="GO:0007268">
    <property type="term" value="P:chemical synaptic transmission"/>
    <property type="evidence" value="ECO:0007669"/>
    <property type="project" value="TreeGrafter"/>
</dbReference>
<dbReference type="GO" id="GO:0004993">
    <property type="term" value="F:G protein-coupled serotonin receptor activity"/>
    <property type="evidence" value="ECO:0007669"/>
    <property type="project" value="TreeGrafter"/>
</dbReference>
<dbReference type="EMBL" id="QKKF02027131">
    <property type="protein sequence ID" value="RZF36093.1"/>
    <property type="molecule type" value="Genomic_DNA"/>
</dbReference>
<feature type="region of interest" description="Disordered" evidence="11">
    <location>
        <begin position="645"/>
        <end position="680"/>
    </location>
</feature>
<dbReference type="PANTHER" id="PTHR24247:SF228">
    <property type="entry name" value="5-HYDROXYTRYPTAMINE (SEROTONIN) RECEPTOR 2A, ISOFORM B"/>
    <property type="match status" value="1"/>
</dbReference>
<organism evidence="14 15">
    <name type="scientific">Laodelphax striatellus</name>
    <name type="common">Small brown planthopper</name>
    <name type="synonym">Delphax striatella</name>
    <dbReference type="NCBI Taxonomy" id="195883"/>
    <lineage>
        <taxon>Eukaryota</taxon>
        <taxon>Metazoa</taxon>
        <taxon>Ecdysozoa</taxon>
        <taxon>Arthropoda</taxon>
        <taxon>Hexapoda</taxon>
        <taxon>Insecta</taxon>
        <taxon>Pterygota</taxon>
        <taxon>Neoptera</taxon>
        <taxon>Paraneoptera</taxon>
        <taxon>Hemiptera</taxon>
        <taxon>Auchenorrhyncha</taxon>
        <taxon>Fulgoroidea</taxon>
        <taxon>Delphacidae</taxon>
        <taxon>Criomorphinae</taxon>
        <taxon>Laodelphax</taxon>
    </lineage>
</organism>
<dbReference type="Pfam" id="PF00001">
    <property type="entry name" value="7tm_1"/>
    <property type="match status" value="1"/>
</dbReference>
<dbReference type="GO" id="GO:0051378">
    <property type="term" value="F:serotonin binding"/>
    <property type="evidence" value="ECO:0007669"/>
    <property type="project" value="TreeGrafter"/>
</dbReference>
<dbReference type="GO" id="GO:0007210">
    <property type="term" value="P:serotonin receptor signaling pathway"/>
    <property type="evidence" value="ECO:0007669"/>
    <property type="project" value="TreeGrafter"/>
</dbReference>
<evidence type="ECO:0000313" key="14">
    <source>
        <dbReference type="EMBL" id="RZF36093.1"/>
    </source>
</evidence>
<dbReference type="OrthoDB" id="5859976at2759"/>
<dbReference type="Gene3D" id="1.20.1070.10">
    <property type="entry name" value="Rhodopsin 7-helix transmembrane proteins"/>
    <property type="match status" value="2"/>
</dbReference>
<keyword evidence="7 12" id="KW-0472">Membrane</keyword>
<evidence type="ECO:0000256" key="4">
    <source>
        <dbReference type="ARBA" id="ARBA00022692"/>
    </source>
</evidence>
<keyword evidence="8" id="KW-1015">Disulfide bond</keyword>
<dbReference type="Proteomes" id="UP000291343">
    <property type="component" value="Unassembled WGS sequence"/>
</dbReference>
<keyword evidence="4 12" id="KW-0812">Transmembrane</keyword>
<dbReference type="AlphaFoldDB" id="A0A482WRF8"/>
<evidence type="ECO:0000313" key="15">
    <source>
        <dbReference type="Proteomes" id="UP000291343"/>
    </source>
</evidence>
<dbReference type="FunFam" id="1.20.1070.10:FF:000367">
    <property type="entry name" value="Serotonin receptor 5-HT2 subtype"/>
    <property type="match status" value="1"/>
</dbReference>
<feature type="domain" description="G-protein coupled receptors family 1 profile" evidence="13">
    <location>
        <begin position="156"/>
        <end position="576"/>
    </location>
</feature>
<evidence type="ECO:0000256" key="8">
    <source>
        <dbReference type="ARBA" id="ARBA00023157"/>
    </source>
</evidence>
<reference evidence="14 15" key="1">
    <citation type="journal article" date="2017" name="Gigascience">
        <title>Genome sequence of the small brown planthopper, Laodelphax striatellus.</title>
        <authorList>
            <person name="Zhu J."/>
            <person name="Jiang F."/>
            <person name="Wang X."/>
            <person name="Yang P."/>
            <person name="Bao Y."/>
            <person name="Zhao W."/>
            <person name="Wang W."/>
            <person name="Lu H."/>
            <person name="Wang Q."/>
            <person name="Cui N."/>
            <person name="Li J."/>
            <person name="Chen X."/>
            <person name="Luo L."/>
            <person name="Yu J."/>
            <person name="Kang L."/>
            <person name="Cui F."/>
        </authorList>
    </citation>
    <scope>NUCLEOTIDE SEQUENCE [LARGE SCALE GENOMIC DNA]</scope>
    <source>
        <strain evidence="14">Lst14</strain>
    </source>
</reference>
<feature type="transmembrane region" description="Helical" evidence="12">
    <location>
        <begin position="214"/>
        <end position="236"/>
    </location>
</feature>
<comment type="similarity">
    <text evidence="2">Belongs to the G-protein coupled receptor 1 family.</text>
</comment>
<dbReference type="SMART" id="SM01381">
    <property type="entry name" value="7TM_GPCR_Srsx"/>
    <property type="match status" value="1"/>
</dbReference>
<evidence type="ECO:0000256" key="11">
    <source>
        <dbReference type="SAM" id="MobiDB-lite"/>
    </source>
</evidence>
<accession>A0A482WRF8</accession>
<evidence type="ECO:0000256" key="3">
    <source>
        <dbReference type="ARBA" id="ARBA00022475"/>
    </source>
</evidence>
<dbReference type="InParanoid" id="A0A482WRF8"/>
<feature type="transmembrane region" description="Helical" evidence="12">
    <location>
        <begin position="557"/>
        <end position="579"/>
    </location>
</feature>
<evidence type="ECO:0000256" key="10">
    <source>
        <dbReference type="ARBA" id="ARBA00023224"/>
    </source>
</evidence>
<dbReference type="InterPro" id="IPR000276">
    <property type="entry name" value="GPCR_Rhodpsn"/>
</dbReference>